<name>A0A2M6K7W7_9BACT</name>
<evidence type="ECO:0000313" key="2">
    <source>
        <dbReference type="Proteomes" id="UP000230869"/>
    </source>
</evidence>
<accession>A0A2M6K7W7</accession>
<protein>
    <recommendedName>
        <fullName evidence="3">Transcriptional regulator, AbiEi antitoxin, Type IV TA system</fullName>
    </recommendedName>
</protein>
<dbReference type="Proteomes" id="UP000230869">
    <property type="component" value="Unassembled WGS sequence"/>
</dbReference>
<organism evidence="1 2">
    <name type="scientific">Candidatus Falkowbacteria bacterium CG11_big_fil_rev_8_21_14_0_20_39_10</name>
    <dbReference type="NCBI Taxonomy" id="1974570"/>
    <lineage>
        <taxon>Bacteria</taxon>
        <taxon>Candidatus Falkowiibacteriota</taxon>
    </lineage>
</organism>
<reference evidence="1 2" key="1">
    <citation type="submission" date="2017-09" db="EMBL/GenBank/DDBJ databases">
        <title>Depth-based differentiation of microbial function through sediment-hosted aquifers and enrichment of novel symbionts in the deep terrestrial subsurface.</title>
        <authorList>
            <person name="Probst A.J."/>
            <person name="Ladd B."/>
            <person name="Jarett J.K."/>
            <person name="Geller-Mcgrath D.E."/>
            <person name="Sieber C.M."/>
            <person name="Emerson J.B."/>
            <person name="Anantharaman K."/>
            <person name="Thomas B.C."/>
            <person name="Malmstrom R."/>
            <person name="Stieglmeier M."/>
            <person name="Klingl A."/>
            <person name="Woyke T."/>
            <person name="Ryan C.M."/>
            <person name="Banfield J.F."/>
        </authorList>
    </citation>
    <scope>NUCLEOTIDE SEQUENCE [LARGE SCALE GENOMIC DNA]</scope>
    <source>
        <strain evidence="1">CG11_big_fil_rev_8_21_14_0_20_39_10</strain>
    </source>
</reference>
<evidence type="ECO:0008006" key="3">
    <source>
        <dbReference type="Google" id="ProtNLM"/>
    </source>
</evidence>
<evidence type="ECO:0000313" key="1">
    <source>
        <dbReference type="EMBL" id="PIR12742.1"/>
    </source>
</evidence>
<comment type="caution">
    <text evidence="1">The sequence shown here is derived from an EMBL/GenBank/DDBJ whole genome shotgun (WGS) entry which is preliminary data.</text>
</comment>
<gene>
    <name evidence="1" type="ORF">COV49_04395</name>
</gene>
<dbReference type="AlphaFoldDB" id="A0A2M6K7W7"/>
<proteinExistence type="predicted"/>
<dbReference type="EMBL" id="PCWW01000073">
    <property type="protein sequence ID" value="PIR12742.1"/>
    <property type="molecule type" value="Genomic_DNA"/>
</dbReference>
<sequence length="223" mass="25546">MSTAKNNPSPVFCKKNRGRVSSKSNKLAARSERFAQIAKLGEIIFHAQDLANLWQIKSKNTLYTALKRYARKGLLFRVYKGLYSIKPINKINPWLLGIKALHGQAYVSCETILAQAGVINQNIGNITLISSKSKKFSVAGHSYYSRKLQDKYLQQTAGIIFKNGIRTAAVERAAADLLYFNPRYFFDNRKRINWREVKKIQKLIGYPLTPKRYDFTKSQRSHP</sequence>